<feature type="binding site" evidence="6">
    <location>
        <position position="228"/>
    </location>
    <ligand>
        <name>FMN</name>
        <dbReference type="ChEBI" id="CHEBI:58210"/>
    </ligand>
</feature>
<dbReference type="PANTHER" id="PTHR30011:SF16">
    <property type="entry name" value="C2H2 FINGER DOMAIN TRANSCRIPTION FACTOR (EUROFUNG)-RELATED"/>
    <property type="match status" value="1"/>
</dbReference>
<keyword evidence="9" id="KW-1185">Reference proteome</keyword>
<dbReference type="PIRSF" id="PIRSF000337">
    <property type="entry name" value="NTA_MOA"/>
    <property type="match status" value="1"/>
</dbReference>
<dbReference type="InterPro" id="IPR011251">
    <property type="entry name" value="Luciferase-like_dom"/>
</dbReference>
<keyword evidence="2 6" id="KW-0288">FMN</keyword>
<evidence type="ECO:0000256" key="1">
    <source>
        <dbReference type="ARBA" id="ARBA00022630"/>
    </source>
</evidence>
<dbReference type="CDD" id="cd01095">
    <property type="entry name" value="Nitrilotriacetate_monoxgenase"/>
    <property type="match status" value="1"/>
</dbReference>
<sequence length="324" mass="36156">MAEATRKMILGLSLRYLGYHNKAWRHPTTPSNGSTSFSYHLQSAQRAEAAKLHMIFYADGLAIRAKDTPPGFLVRDMKNVDLDPFTLLPALAARTERIGLIATASTTYNEPYHLARRVSTLDHISNGRAGWNVVTSWSQQEAWNFGREEHLGKDERYERAEEFVEVVLGLWNSWERDAFLHDKETGIFYDERKLHILNHKGKHFSVRGPLTCPYSPQGRPIVVQAGGSPKGMAIGGKHADVIYANYPTIEDAVSGYRSLKTQVANYGREPDHVKVLPGIAIFTGTTRQEAQDKFDALQALVDDVSALGLSTTAASMTRLRMCPV</sequence>
<organism evidence="8 9">
    <name type="scientific">Bosea lathyri</name>
    <dbReference type="NCBI Taxonomy" id="1036778"/>
    <lineage>
        <taxon>Bacteria</taxon>
        <taxon>Pseudomonadati</taxon>
        <taxon>Pseudomonadota</taxon>
        <taxon>Alphaproteobacteria</taxon>
        <taxon>Hyphomicrobiales</taxon>
        <taxon>Boseaceae</taxon>
        <taxon>Bosea</taxon>
    </lineage>
</organism>
<dbReference type="AlphaFoldDB" id="A0A1H6CUP3"/>
<dbReference type="SUPFAM" id="SSF51679">
    <property type="entry name" value="Bacterial luciferase-like"/>
    <property type="match status" value="1"/>
</dbReference>
<evidence type="ECO:0000313" key="8">
    <source>
        <dbReference type="EMBL" id="SEG76791.1"/>
    </source>
</evidence>
<keyword evidence="1 6" id="KW-0285">Flavoprotein</keyword>
<evidence type="ECO:0000259" key="7">
    <source>
        <dbReference type="Pfam" id="PF00296"/>
    </source>
</evidence>
<evidence type="ECO:0000313" key="9">
    <source>
        <dbReference type="Proteomes" id="UP000236743"/>
    </source>
</evidence>
<evidence type="ECO:0000256" key="5">
    <source>
        <dbReference type="ARBA" id="ARBA00033748"/>
    </source>
</evidence>
<feature type="binding site" evidence="6">
    <location>
        <position position="59"/>
    </location>
    <ligand>
        <name>FMN</name>
        <dbReference type="ChEBI" id="CHEBI:58210"/>
    </ligand>
</feature>
<dbReference type="NCBIfam" id="TIGR03860">
    <property type="entry name" value="FMN_nitrolo"/>
    <property type="match status" value="1"/>
</dbReference>
<dbReference type="RefSeq" id="WP_103875008.1">
    <property type="nucleotide sequence ID" value="NZ_FNUY01000012.1"/>
</dbReference>
<dbReference type="InterPro" id="IPR016215">
    <property type="entry name" value="NTA_MOA"/>
</dbReference>
<dbReference type="InterPro" id="IPR051260">
    <property type="entry name" value="Diverse_substr_monoxygenases"/>
</dbReference>
<evidence type="ECO:0000256" key="6">
    <source>
        <dbReference type="PIRSR" id="PIRSR000337-1"/>
    </source>
</evidence>
<feature type="binding site" evidence="6">
    <location>
        <position position="157"/>
    </location>
    <ligand>
        <name>FMN</name>
        <dbReference type="ChEBI" id="CHEBI:58210"/>
    </ligand>
</feature>
<comment type="similarity">
    <text evidence="5">Belongs to the NtaA/SnaA/DszA monooxygenase family.</text>
</comment>
<name>A0A1H6CUP3_9HYPH</name>
<evidence type="ECO:0000256" key="3">
    <source>
        <dbReference type="ARBA" id="ARBA00023002"/>
    </source>
</evidence>
<evidence type="ECO:0000256" key="2">
    <source>
        <dbReference type="ARBA" id="ARBA00022643"/>
    </source>
</evidence>
<dbReference type="OrthoDB" id="9779442at2"/>
<keyword evidence="3" id="KW-0560">Oxidoreductase</keyword>
<dbReference type="Proteomes" id="UP000236743">
    <property type="component" value="Unassembled WGS sequence"/>
</dbReference>
<dbReference type="InterPro" id="IPR036661">
    <property type="entry name" value="Luciferase-like_sf"/>
</dbReference>
<keyword evidence="4 8" id="KW-0503">Monooxygenase</keyword>
<feature type="domain" description="Luciferase-like" evidence="7">
    <location>
        <begin position="24"/>
        <end position="298"/>
    </location>
</feature>
<dbReference type="GO" id="GO:0016705">
    <property type="term" value="F:oxidoreductase activity, acting on paired donors, with incorporation or reduction of molecular oxygen"/>
    <property type="evidence" value="ECO:0007669"/>
    <property type="project" value="InterPro"/>
</dbReference>
<proteinExistence type="inferred from homology"/>
<dbReference type="PANTHER" id="PTHR30011">
    <property type="entry name" value="ALKANESULFONATE MONOOXYGENASE-RELATED"/>
    <property type="match status" value="1"/>
</dbReference>
<accession>A0A1H6CUP3</accession>
<gene>
    <name evidence="8" type="ORF">SAMN04488115_112151</name>
</gene>
<dbReference type="EMBL" id="FNUY01000012">
    <property type="protein sequence ID" value="SEG76791.1"/>
    <property type="molecule type" value="Genomic_DNA"/>
</dbReference>
<feature type="binding site" evidence="6">
    <location>
        <position position="103"/>
    </location>
    <ligand>
        <name>FMN</name>
        <dbReference type="ChEBI" id="CHEBI:58210"/>
    </ligand>
</feature>
<evidence type="ECO:0000256" key="4">
    <source>
        <dbReference type="ARBA" id="ARBA00023033"/>
    </source>
</evidence>
<dbReference type="Gene3D" id="3.20.20.30">
    <property type="entry name" value="Luciferase-like domain"/>
    <property type="match status" value="1"/>
</dbReference>
<reference evidence="8 9" key="1">
    <citation type="submission" date="2016-10" db="EMBL/GenBank/DDBJ databases">
        <authorList>
            <person name="de Groot N.N."/>
        </authorList>
    </citation>
    <scope>NUCLEOTIDE SEQUENCE [LARGE SCALE GENOMIC DNA]</scope>
    <source>
        <strain evidence="8 9">DSM 26656</strain>
    </source>
</reference>
<dbReference type="GO" id="GO:0004497">
    <property type="term" value="F:monooxygenase activity"/>
    <property type="evidence" value="ECO:0007669"/>
    <property type="project" value="UniProtKB-KW"/>
</dbReference>
<dbReference type="Pfam" id="PF00296">
    <property type="entry name" value="Bac_luciferase"/>
    <property type="match status" value="1"/>
</dbReference>
<protein>
    <submittedName>
        <fullName evidence="8">FMN-dependent oxidoreductase, nitrilotriacetate monooxygenase family</fullName>
    </submittedName>
</protein>